<evidence type="ECO:0000256" key="1">
    <source>
        <dbReference type="ARBA" id="ARBA00001163"/>
    </source>
</evidence>
<name>A0A1J4N1S9_9ACTN</name>
<reference evidence="8" key="1">
    <citation type="submission" date="2016-10" db="EMBL/GenBank/DDBJ databases">
        <title>Draft Genome Sequence of Nocardioides luteus Strain BAFB, an Alkane-Degrading Bacterium Isolated from JP-7 Polluted Soil.</title>
        <authorList>
            <person name="Brown L."/>
            <person name="Ruiz O.N."/>
            <person name="Gunasekera T."/>
        </authorList>
    </citation>
    <scope>NUCLEOTIDE SEQUENCE [LARGE SCALE GENOMIC DNA]</scope>
    <source>
        <strain evidence="8">BAFB</strain>
    </source>
</reference>
<keyword evidence="4" id="KW-0659">Purine metabolism</keyword>
<comment type="caution">
    <text evidence="8">The sequence shown here is derived from an EMBL/GenBank/DDBJ whole genome shotgun (WGS) entry which is preliminary data.</text>
</comment>
<gene>
    <name evidence="8" type="ORF">UG56_017030</name>
</gene>
<dbReference type="InterPro" id="IPR018020">
    <property type="entry name" value="OHCU_decarboxylase"/>
</dbReference>
<dbReference type="EC" id="4.1.1.97" evidence="3"/>
<dbReference type="RefSeq" id="WP_071327153.1">
    <property type="nucleotide sequence ID" value="NZ_JZDQ02000024.1"/>
</dbReference>
<comment type="pathway">
    <text evidence="2">Purine metabolism; urate degradation; (S)-allantoin from urate: step 3/3.</text>
</comment>
<dbReference type="InterPro" id="IPR036778">
    <property type="entry name" value="OHCU_decarboxylase_sf"/>
</dbReference>
<dbReference type="PANTHER" id="PTHR43466:SF1">
    <property type="entry name" value="2-OXO-4-HYDROXY-4-CARBOXY-5-UREIDOIMIDAZOLINE DECARBOXYLASE-RELATED"/>
    <property type="match status" value="1"/>
</dbReference>
<feature type="domain" description="Oxo-4-hydroxy-4-carboxy-5-ureidoimidazoline decarboxylase" evidence="7">
    <location>
        <begin position="7"/>
        <end position="159"/>
    </location>
</feature>
<evidence type="ECO:0000256" key="5">
    <source>
        <dbReference type="ARBA" id="ARBA00022793"/>
    </source>
</evidence>
<dbReference type="AlphaFoldDB" id="A0A1J4N1S9"/>
<keyword evidence="9" id="KW-1185">Reference proteome</keyword>
<dbReference type="OrthoDB" id="5243781at2"/>
<evidence type="ECO:0000256" key="6">
    <source>
        <dbReference type="ARBA" id="ARBA00023239"/>
    </source>
</evidence>
<dbReference type="NCBIfam" id="TIGR03180">
    <property type="entry name" value="UraD_2"/>
    <property type="match status" value="1"/>
</dbReference>
<evidence type="ECO:0000256" key="3">
    <source>
        <dbReference type="ARBA" id="ARBA00012257"/>
    </source>
</evidence>
<evidence type="ECO:0000256" key="4">
    <source>
        <dbReference type="ARBA" id="ARBA00022631"/>
    </source>
</evidence>
<evidence type="ECO:0000256" key="2">
    <source>
        <dbReference type="ARBA" id="ARBA00004754"/>
    </source>
</evidence>
<dbReference type="Pfam" id="PF09349">
    <property type="entry name" value="OHCU_decarbox"/>
    <property type="match status" value="1"/>
</dbReference>
<dbReference type="EMBL" id="JZDQ02000024">
    <property type="protein sequence ID" value="OIJ25508.1"/>
    <property type="molecule type" value="Genomic_DNA"/>
</dbReference>
<keyword evidence="5" id="KW-0210">Decarboxylase</keyword>
<organism evidence="8 9">
    <name type="scientific">Nocardioides luteus</name>
    <dbReference type="NCBI Taxonomy" id="1844"/>
    <lineage>
        <taxon>Bacteria</taxon>
        <taxon>Bacillati</taxon>
        <taxon>Actinomycetota</taxon>
        <taxon>Actinomycetes</taxon>
        <taxon>Propionibacteriales</taxon>
        <taxon>Nocardioidaceae</taxon>
        <taxon>Nocardioides</taxon>
    </lineage>
</organism>
<keyword evidence="6" id="KW-0456">Lyase</keyword>
<dbReference type="GO" id="GO:0019628">
    <property type="term" value="P:urate catabolic process"/>
    <property type="evidence" value="ECO:0007669"/>
    <property type="project" value="TreeGrafter"/>
</dbReference>
<dbReference type="NCBIfam" id="NF010372">
    <property type="entry name" value="PRK13798.1"/>
    <property type="match status" value="1"/>
</dbReference>
<sequence length="169" mass="18196">MDLQSFNTSPADVVRSALKACCDAPSWVAAVLAGRPYADEADVVRVADEAARRFTAADVDQALAAHPRIGERAEGEHAEAAWSRREQAAVGTDPTTTQALAEGNRAYEERFGRVFLICASGLSADQILVSLRERLGHQPAEEAAVVADELRKIALLRLERVLAVEEVSS</sequence>
<dbReference type="GO" id="GO:0051997">
    <property type="term" value="F:2-oxo-4-hydroxy-4-carboxy-5-ureidoimidazoline decarboxylase activity"/>
    <property type="evidence" value="ECO:0007669"/>
    <property type="project" value="UniProtKB-EC"/>
</dbReference>
<comment type="catalytic activity">
    <reaction evidence="1">
        <text>5-hydroxy-2-oxo-4-ureido-2,5-dihydro-1H-imidazole-5-carboxylate + H(+) = (S)-allantoin + CO2</text>
        <dbReference type="Rhea" id="RHEA:26301"/>
        <dbReference type="ChEBI" id="CHEBI:15378"/>
        <dbReference type="ChEBI" id="CHEBI:15678"/>
        <dbReference type="ChEBI" id="CHEBI:16526"/>
        <dbReference type="ChEBI" id="CHEBI:58639"/>
        <dbReference type="EC" id="4.1.1.97"/>
    </reaction>
</comment>
<dbReference type="GO" id="GO:0006144">
    <property type="term" value="P:purine nucleobase metabolic process"/>
    <property type="evidence" value="ECO:0007669"/>
    <property type="project" value="UniProtKB-KW"/>
</dbReference>
<protein>
    <recommendedName>
        <fullName evidence="3">2-oxo-4-hydroxy-4-carboxy-5-ureidoimidazoline decarboxylase</fullName>
        <ecNumber evidence="3">4.1.1.97</ecNumber>
    </recommendedName>
</protein>
<dbReference type="STRING" id="1844.UG56_017030"/>
<dbReference type="InterPro" id="IPR017595">
    <property type="entry name" value="OHCU_decarboxylase-2"/>
</dbReference>
<dbReference type="Proteomes" id="UP000033772">
    <property type="component" value="Unassembled WGS sequence"/>
</dbReference>
<proteinExistence type="predicted"/>
<dbReference type="Gene3D" id="1.10.3330.10">
    <property type="entry name" value="Oxo-4-hydroxy-4-carboxy-5-ureidoimidazoline decarboxylase"/>
    <property type="match status" value="1"/>
</dbReference>
<dbReference type="PANTHER" id="PTHR43466">
    <property type="entry name" value="2-OXO-4-HYDROXY-4-CARBOXY-5-UREIDOIMIDAZOLINE DECARBOXYLASE-RELATED"/>
    <property type="match status" value="1"/>
</dbReference>
<accession>A0A1J4N1S9</accession>
<dbReference type="SUPFAM" id="SSF158694">
    <property type="entry name" value="UraD-Like"/>
    <property type="match status" value="1"/>
</dbReference>
<evidence type="ECO:0000313" key="9">
    <source>
        <dbReference type="Proteomes" id="UP000033772"/>
    </source>
</evidence>
<evidence type="ECO:0000259" key="7">
    <source>
        <dbReference type="Pfam" id="PF09349"/>
    </source>
</evidence>
<evidence type="ECO:0000313" key="8">
    <source>
        <dbReference type="EMBL" id="OIJ25508.1"/>
    </source>
</evidence>